<keyword evidence="2" id="KW-1185">Reference proteome</keyword>
<organism evidence="1 2">
    <name type="scientific">Modestobacter marinus</name>
    <dbReference type="NCBI Taxonomy" id="477641"/>
    <lineage>
        <taxon>Bacteria</taxon>
        <taxon>Bacillati</taxon>
        <taxon>Actinomycetota</taxon>
        <taxon>Actinomycetes</taxon>
        <taxon>Geodermatophilales</taxon>
        <taxon>Geodermatophilaceae</taxon>
        <taxon>Modestobacter</taxon>
    </lineage>
</organism>
<evidence type="ECO:0000313" key="1">
    <source>
        <dbReference type="EMBL" id="GGL85417.1"/>
    </source>
</evidence>
<protein>
    <submittedName>
        <fullName evidence="1">Uncharacterized protein</fullName>
    </submittedName>
</protein>
<dbReference type="EMBL" id="BMMI01000017">
    <property type="protein sequence ID" value="GGL85417.1"/>
    <property type="molecule type" value="Genomic_DNA"/>
</dbReference>
<proteinExistence type="predicted"/>
<dbReference type="Proteomes" id="UP000648663">
    <property type="component" value="Unassembled WGS sequence"/>
</dbReference>
<sequence length="107" mass="12294">MDLVLGFDRDLALMLRDSYWFEWIELEDEQAVLQDVVGLCSGVLSGDVWEWGTRRRRGVDVLLPDGRELSVTDGRLRGLRWGEDRELRFRRRLPAYRSDGGIGPAGT</sequence>
<reference evidence="2" key="1">
    <citation type="journal article" date="2019" name="Int. J. Syst. Evol. Microbiol.">
        <title>The Global Catalogue of Microorganisms (GCM) 10K type strain sequencing project: providing services to taxonomists for standard genome sequencing and annotation.</title>
        <authorList>
            <consortium name="The Broad Institute Genomics Platform"/>
            <consortium name="The Broad Institute Genome Sequencing Center for Infectious Disease"/>
            <person name="Wu L."/>
            <person name="Ma J."/>
        </authorList>
    </citation>
    <scope>NUCLEOTIDE SEQUENCE [LARGE SCALE GENOMIC DNA]</scope>
    <source>
        <strain evidence="2">CGMCC 4.5581</strain>
    </source>
</reference>
<comment type="caution">
    <text evidence="1">The sequence shown here is derived from an EMBL/GenBank/DDBJ whole genome shotgun (WGS) entry which is preliminary data.</text>
</comment>
<accession>A0ABQ2GBR4</accession>
<dbReference type="RefSeq" id="WP_188959743.1">
    <property type="nucleotide sequence ID" value="NZ_BAABJU010000060.1"/>
</dbReference>
<gene>
    <name evidence="1" type="ORF">GCM10011589_47270</name>
</gene>
<name>A0ABQ2GBR4_9ACTN</name>
<evidence type="ECO:0000313" key="2">
    <source>
        <dbReference type="Proteomes" id="UP000648663"/>
    </source>
</evidence>